<comment type="caution">
    <text evidence="4">The sequence shown here is derived from an EMBL/GenBank/DDBJ whole genome shotgun (WGS) entry which is preliminary data.</text>
</comment>
<evidence type="ECO:0000259" key="3">
    <source>
        <dbReference type="SMART" id="SM00822"/>
    </source>
</evidence>
<proteinExistence type="inferred from homology"/>
<organism evidence="4 5">
    <name type="scientific">Sphingopyxis lindanitolerans</name>
    <dbReference type="NCBI Taxonomy" id="2054227"/>
    <lineage>
        <taxon>Bacteria</taxon>
        <taxon>Pseudomonadati</taxon>
        <taxon>Pseudomonadota</taxon>
        <taxon>Alphaproteobacteria</taxon>
        <taxon>Sphingomonadales</taxon>
        <taxon>Sphingomonadaceae</taxon>
        <taxon>Sphingopyxis</taxon>
    </lineage>
</organism>
<dbReference type="AlphaFoldDB" id="A0A2S8B578"/>
<evidence type="ECO:0000256" key="2">
    <source>
        <dbReference type="ARBA" id="ARBA00023002"/>
    </source>
</evidence>
<dbReference type="PRINTS" id="PR00081">
    <property type="entry name" value="GDHRDH"/>
</dbReference>
<dbReference type="Proteomes" id="UP000238954">
    <property type="component" value="Chromosome"/>
</dbReference>
<dbReference type="GO" id="GO:0016616">
    <property type="term" value="F:oxidoreductase activity, acting on the CH-OH group of donors, NAD or NADP as acceptor"/>
    <property type="evidence" value="ECO:0007669"/>
    <property type="project" value="UniProtKB-ARBA"/>
</dbReference>
<evidence type="ECO:0000256" key="1">
    <source>
        <dbReference type="ARBA" id="ARBA00006484"/>
    </source>
</evidence>
<dbReference type="Pfam" id="PF13561">
    <property type="entry name" value="adh_short_C2"/>
    <property type="match status" value="1"/>
</dbReference>
<dbReference type="OrthoDB" id="9779623at2"/>
<dbReference type="SUPFAM" id="SSF51735">
    <property type="entry name" value="NAD(P)-binding Rossmann-fold domains"/>
    <property type="match status" value="1"/>
</dbReference>
<dbReference type="InterPro" id="IPR036291">
    <property type="entry name" value="NAD(P)-bd_dom_sf"/>
</dbReference>
<dbReference type="SMART" id="SM00822">
    <property type="entry name" value="PKS_KR"/>
    <property type="match status" value="1"/>
</dbReference>
<dbReference type="CDD" id="cd05233">
    <property type="entry name" value="SDR_c"/>
    <property type="match status" value="1"/>
</dbReference>
<comment type="similarity">
    <text evidence="1">Belongs to the short-chain dehydrogenases/reductases (SDR) family.</text>
</comment>
<keyword evidence="2" id="KW-0560">Oxidoreductase</keyword>
<dbReference type="NCBIfam" id="NF005893">
    <property type="entry name" value="PRK07856.1"/>
    <property type="match status" value="1"/>
</dbReference>
<dbReference type="FunFam" id="3.40.50.720:FF:000084">
    <property type="entry name" value="Short-chain dehydrogenase reductase"/>
    <property type="match status" value="1"/>
</dbReference>
<dbReference type="Gene3D" id="3.40.50.720">
    <property type="entry name" value="NAD(P)-binding Rossmann-like Domain"/>
    <property type="match status" value="1"/>
</dbReference>
<feature type="domain" description="Ketoreductase" evidence="3">
    <location>
        <begin position="9"/>
        <end position="188"/>
    </location>
</feature>
<dbReference type="PROSITE" id="PS00061">
    <property type="entry name" value="ADH_SHORT"/>
    <property type="match status" value="1"/>
</dbReference>
<dbReference type="EMBL" id="PHFW01000002">
    <property type="protein sequence ID" value="PQM27500.1"/>
    <property type="molecule type" value="Genomic_DNA"/>
</dbReference>
<dbReference type="InterPro" id="IPR020904">
    <property type="entry name" value="Sc_DH/Rdtase_CS"/>
</dbReference>
<evidence type="ECO:0000313" key="4">
    <source>
        <dbReference type="EMBL" id="PQM27500.1"/>
    </source>
</evidence>
<gene>
    <name evidence="4" type="ORF">CVO77_02620</name>
</gene>
<sequence>MAMVDDQQRVALVTGGSRGIGRAIAERLLSDGMRVVICGRNAPGDLPRHDDAVAEFEACDVRSADAVQAMVARIFERHGRLDLVVNNAGGSPEAEAASASPRFSERILALNLLAPLHVAQAANRIMQAQESGGSIVNIASVSGARPSPGTAVYGAAKAGLLSLTESLAMEWGPKVRVNAIVVGLVATEAAADHYGGAEGMKRIDAMLPLGRMAHGSDIAGVVSFLASPDAAYISGARIAAHGGGERPVFLSLAQAG</sequence>
<dbReference type="PANTHER" id="PTHR42760:SF133">
    <property type="entry name" value="3-OXOACYL-[ACYL-CARRIER-PROTEIN] REDUCTASE"/>
    <property type="match status" value="1"/>
</dbReference>
<evidence type="ECO:0000313" key="5">
    <source>
        <dbReference type="Proteomes" id="UP000238954"/>
    </source>
</evidence>
<keyword evidence="5" id="KW-1185">Reference proteome</keyword>
<dbReference type="InterPro" id="IPR057326">
    <property type="entry name" value="KR_dom"/>
</dbReference>
<name>A0A2S8B578_9SPHN</name>
<protein>
    <submittedName>
        <fullName evidence="4">Short chain dehydrogenase</fullName>
    </submittedName>
</protein>
<dbReference type="PANTHER" id="PTHR42760">
    <property type="entry name" value="SHORT-CHAIN DEHYDROGENASES/REDUCTASES FAMILY MEMBER"/>
    <property type="match status" value="1"/>
</dbReference>
<dbReference type="InterPro" id="IPR002347">
    <property type="entry name" value="SDR_fam"/>
</dbReference>
<reference evidence="5" key="1">
    <citation type="submission" date="2017-11" db="EMBL/GenBank/DDBJ databases">
        <title>The complete genome sequence of Sphingopyxis pomeranensis sp. nov. strain WS5A3p.</title>
        <authorList>
            <person name="Kaminski M.A."/>
        </authorList>
    </citation>
    <scope>NUCLEOTIDE SEQUENCE [LARGE SCALE GENOMIC DNA]</scope>
    <source>
        <strain evidence="5">WS5A3p</strain>
    </source>
</reference>
<dbReference type="PRINTS" id="PR00080">
    <property type="entry name" value="SDRFAMILY"/>
</dbReference>
<accession>A0A2S8B578</accession>